<name>A0ACB0LL32_TRIPR</name>
<dbReference type="Proteomes" id="UP001177021">
    <property type="component" value="Unassembled WGS sequence"/>
</dbReference>
<accession>A0ACB0LL32</accession>
<dbReference type="EMBL" id="CASHSV030000615">
    <property type="protein sequence ID" value="CAJ2669093.1"/>
    <property type="molecule type" value="Genomic_DNA"/>
</dbReference>
<organism evidence="1 2">
    <name type="scientific">Trifolium pratense</name>
    <name type="common">Red clover</name>
    <dbReference type="NCBI Taxonomy" id="57577"/>
    <lineage>
        <taxon>Eukaryota</taxon>
        <taxon>Viridiplantae</taxon>
        <taxon>Streptophyta</taxon>
        <taxon>Embryophyta</taxon>
        <taxon>Tracheophyta</taxon>
        <taxon>Spermatophyta</taxon>
        <taxon>Magnoliopsida</taxon>
        <taxon>eudicotyledons</taxon>
        <taxon>Gunneridae</taxon>
        <taxon>Pentapetalae</taxon>
        <taxon>rosids</taxon>
        <taxon>fabids</taxon>
        <taxon>Fabales</taxon>
        <taxon>Fabaceae</taxon>
        <taxon>Papilionoideae</taxon>
        <taxon>50 kb inversion clade</taxon>
        <taxon>NPAAA clade</taxon>
        <taxon>Hologalegina</taxon>
        <taxon>IRL clade</taxon>
        <taxon>Trifolieae</taxon>
        <taxon>Trifolium</taxon>
    </lineage>
</organism>
<protein>
    <submittedName>
        <fullName evidence="1">Uncharacterized protein</fullName>
    </submittedName>
</protein>
<proteinExistence type="predicted"/>
<evidence type="ECO:0000313" key="1">
    <source>
        <dbReference type="EMBL" id="CAJ2669093.1"/>
    </source>
</evidence>
<gene>
    <name evidence="1" type="ORF">MILVUS5_LOCUS33364</name>
</gene>
<evidence type="ECO:0000313" key="2">
    <source>
        <dbReference type="Proteomes" id="UP001177021"/>
    </source>
</evidence>
<comment type="caution">
    <text evidence="1">The sequence shown here is derived from an EMBL/GenBank/DDBJ whole genome shotgun (WGS) entry which is preliminary data.</text>
</comment>
<reference evidence="1" key="1">
    <citation type="submission" date="2023-10" db="EMBL/GenBank/DDBJ databases">
        <authorList>
            <person name="Rodriguez Cubillos JULIANA M."/>
            <person name="De Vega J."/>
        </authorList>
    </citation>
    <scope>NUCLEOTIDE SEQUENCE</scope>
</reference>
<sequence length="191" mass="19611">MSNAYAGFGKNSGPGSITGSRIFFGPNNHPFPSSSPIITSTKTPSSIESHGSSDGQNLGAQPTESIFSFRSIGSHGSSGGQNLGAQATESLKFFFGLGAQPTERSHGSSDGQNLGAQATESLVFSFGSIESHGSSDGQNLGAQPTEKTSSVTTFIAPDDSTTGIAAKDEKEVIESSSLKASVTKKIVLNFK</sequence>
<keyword evidence="2" id="KW-1185">Reference proteome</keyword>